<sequence length="291" mass="30513">MRLRSLLFVPGDSARKFAKAAGVGADVLILDLEDSVAPSQKDAARAMVAGLLDDTAPRAWAFFVRVNPFDTGLTLADLAAVVKPGLDGILVPKANGAHDIDRIGHYLDAFEQKADMPLGSVKIAVVATETPAAMFALGSYAPAHSRLVGLTWGAEDLGAAIGATGNKHPDGAWTFPYQVARAQCLYAAAGAGVAPIDTLFADFRDTEGLERSCRDARRDGFTGRIAIHPDQVAAINRCFSPSDDELADARKIVAAFAASPEAGTLGIDGKMYDIPHLKAAQRTLAATGDKA</sequence>
<keyword evidence="3" id="KW-0479">Metal-binding</keyword>
<dbReference type="GO" id="GO:0016829">
    <property type="term" value="F:lyase activity"/>
    <property type="evidence" value="ECO:0007669"/>
    <property type="project" value="UniProtKB-KW"/>
</dbReference>
<dbReference type="InterPro" id="IPR040442">
    <property type="entry name" value="Pyrv_kinase-like_dom_sf"/>
</dbReference>
<dbReference type="Gene3D" id="3.20.20.60">
    <property type="entry name" value="Phosphoenolpyruvate-binding domains"/>
    <property type="match status" value="1"/>
</dbReference>
<dbReference type="InterPro" id="IPR005000">
    <property type="entry name" value="Aldolase/citrate-lyase_domain"/>
</dbReference>
<keyword evidence="6" id="KW-0456">Lyase</keyword>
<dbReference type="Pfam" id="PF03328">
    <property type="entry name" value="HpcH_HpaI"/>
    <property type="match status" value="1"/>
</dbReference>
<evidence type="ECO:0000256" key="2">
    <source>
        <dbReference type="ARBA" id="ARBA00005568"/>
    </source>
</evidence>
<dbReference type="SUPFAM" id="SSF51621">
    <property type="entry name" value="Phosphoenolpyruvate/pyruvate domain"/>
    <property type="match status" value="1"/>
</dbReference>
<evidence type="ECO:0000259" key="5">
    <source>
        <dbReference type="Pfam" id="PF03328"/>
    </source>
</evidence>
<dbReference type="InterPro" id="IPR011206">
    <property type="entry name" value="Citrate_lyase_beta/mcl1/mcl2"/>
</dbReference>
<keyword evidence="7" id="KW-1185">Reference proteome</keyword>
<evidence type="ECO:0000313" key="6">
    <source>
        <dbReference type="EMBL" id="GGA51638.1"/>
    </source>
</evidence>
<evidence type="ECO:0000256" key="1">
    <source>
        <dbReference type="ARBA" id="ARBA00001946"/>
    </source>
</evidence>
<name>A0ABQ1GWG1_9SPHN</name>
<dbReference type="InterPro" id="IPR015813">
    <property type="entry name" value="Pyrv/PenolPyrv_kinase-like_dom"/>
</dbReference>
<comment type="cofactor">
    <cofactor evidence="1">
        <name>Mg(2+)</name>
        <dbReference type="ChEBI" id="CHEBI:18420"/>
    </cofactor>
</comment>
<feature type="domain" description="HpcH/HpaI aldolase/citrate lyase" evidence="5">
    <location>
        <begin position="4"/>
        <end position="229"/>
    </location>
</feature>
<comment type="similarity">
    <text evidence="2">Belongs to the HpcH/HpaI aldolase family.</text>
</comment>
<dbReference type="PANTHER" id="PTHR32308">
    <property type="entry name" value="LYASE BETA SUBUNIT, PUTATIVE (AFU_ORTHOLOGUE AFUA_4G13030)-RELATED"/>
    <property type="match status" value="1"/>
</dbReference>
<proteinExistence type="inferred from homology"/>
<organism evidence="6 7">
    <name type="scientific">Sphingomonas psychrolutea</name>
    <dbReference type="NCBI Taxonomy" id="1259676"/>
    <lineage>
        <taxon>Bacteria</taxon>
        <taxon>Pseudomonadati</taxon>
        <taxon>Pseudomonadota</taxon>
        <taxon>Alphaproteobacteria</taxon>
        <taxon>Sphingomonadales</taxon>
        <taxon>Sphingomonadaceae</taxon>
        <taxon>Sphingomonas</taxon>
    </lineage>
</organism>
<evidence type="ECO:0000256" key="3">
    <source>
        <dbReference type="ARBA" id="ARBA00022723"/>
    </source>
</evidence>
<keyword evidence="4" id="KW-0460">Magnesium</keyword>
<gene>
    <name evidence="6" type="ORF">GCM10011395_22460</name>
</gene>
<comment type="caution">
    <text evidence="6">The sequence shown here is derived from an EMBL/GenBank/DDBJ whole genome shotgun (WGS) entry which is preliminary data.</text>
</comment>
<reference evidence="7" key="1">
    <citation type="journal article" date="2019" name="Int. J. Syst. Evol. Microbiol.">
        <title>The Global Catalogue of Microorganisms (GCM) 10K type strain sequencing project: providing services to taxonomists for standard genome sequencing and annotation.</title>
        <authorList>
            <consortium name="The Broad Institute Genomics Platform"/>
            <consortium name="The Broad Institute Genome Sequencing Center for Infectious Disease"/>
            <person name="Wu L."/>
            <person name="Ma J."/>
        </authorList>
    </citation>
    <scope>NUCLEOTIDE SEQUENCE [LARGE SCALE GENOMIC DNA]</scope>
    <source>
        <strain evidence="7">CGMCC 1.10106</strain>
    </source>
</reference>
<evidence type="ECO:0000313" key="7">
    <source>
        <dbReference type="Proteomes" id="UP000618591"/>
    </source>
</evidence>
<evidence type="ECO:0000256" key="4">
    <source>
        <dbReference type="ARBA" id="ARBA00022842"/>
    </source>
</evidence>
<dbReference type="RefSeq" id="WP_188447500.1">
    <property type="nucleotide sequence ID" value="NZ_BMDW01000013.1"/>
</dbReference>
<dbReference type="PANTHER" id="PTHR32308:SF0">
    <property type="entry name" value="HPCH_HPAI ALDOLASE_CITRATE LYASE DOMAIN-CONTAINING PROTEIN"/>
    <property type="match status" value="1"/>
</dbReference>
<dbReference type="Proteomes" id="UP000618591">
    <property type="component" value="Unassembled WGS sequence"/>
</dbReference>
<dbReference type="PIRSF" id="PIRSF015582">
    <property type="entry name" value="Cit_lyase_B"/>
    <property type="match status" value="1"/>
</dbReference>
<accession>A0ABQ1GWG1</accession>
<dbReference type="EMBL" id="BMDW01000013">
    <property type="protein sequence ID" value="GGA51638.1"/>
    <property type="molecule type" value="Genomic_DNA"/>
</dbReference>
<protein>
    <submittedName>
        <fullName evidence="6">CoA ester lyase</fullName>
    </submittedName>
</protein>